<name>A0ACD5J0H8_9ENTR</name>
<proteinExistence type="predicted"/>
<reference evidence="1" key="1">
    <citation type="submission" date="2025-05" db="EMBL/GenBank/DDBJ databases">
        <title>FDA Reference Genome datasets for Cronobacter.</title>
        <authorList>
            <person name="Gopinath G.R."/>
        </authorList>
    </citation>
    <scope>NUCLEOTIDE SEQUENCE</scope>
    <source>
        <strain evidence="1">MOD1-Sh41s</strain>
    </source>
</reference>
<sequence>MADLRKKNQPGGDLLRSLIVSAIFLTTFSAKAQDVPHVKYLFSFKSSKSTCLLRANDLPAFDNTTDDDGTIAAGFNMTAFLENGNNDIELLMGPQDVKQPQTLWADSACQVTITGDTTDNSVKLADYSLTVNDKKEISAANTVIYATGTKTFEGYTPSDDDYGLYKMKGVITLDRLPEWSWVNATPVTENDLPKIRKAYQDIWLQIKRRDVKGLKRTAKISNEEMAQAEGTTPDMIFLSTDFPQHVSDPQLTPVDIEWQDYRLMRYRGGRLFRLAAGFFQNSPLMFKNSEGEVVFVYNPYFSIIDGNVVLVR</sequence>
<organism evidence="1 2">
    <name type="scientific">Cronobacter turicensis</name>
    <dbReference type="NCBI Taxonomy" id="413502"/>
    <lineage>
        <taxon>Bacteria</taxon>
        <taxon>Pseudomonadati</taxon>
        <taxon>Pseudomonadota</taxon>
        <taxon>Gammaproteobacteria</taxon>
        <taxon>Enterobacterales</taxon>
        <taxon>Enterobacteriaceae</taxon>
        <taxon>Cronobacter</taxon>
    </lineage>
</organism>
<accession>A0ACD5J0H8</accession>
<protein>
    <submittedName>
        <fullName evidence="1">IdsF</fullName>
    </submittedName>
</protein>
<gene>
    <name evidence="1" type="ORF">BS411_008480</name>
</gene>
<evidence type="ECO:0000313" key="1">
    <source>
        <dbReference type="EMBL" id="XSF55915.1"/>
    </source>
</evidence>
<dbReference type="EMBL" id="CP187984">
    <property type="protein sequence ID" value="XSF55915.1"/>
    <property type="molecule type" value="Genomic_DNA"/>
</dbReference>
<evidence type="ECO:0000313" key="2">
    <source>
        <dbReference type="Proteomes" id="UP000244623"/>
    </source>
</evidence>
<dbReference type="Proteomes" id="UP000244623">
    <property type="component" value="Chromosome"/>
</dbReference>